<organism evidence="2 4">
    <name type="scientific">Clostridium symbiosum</name>
    <name type="common">Bacteroides symbiosus</name>
    <dbReference type="NCBI Taxonomy" id="1512"/>
    <lineage>
        <taxon>Bacteria</taxon>
        <taxon>Bacillati</taxon>
        <taxon>Bacillota</taxon>
        <taxon>Clostridia</taxon>
        <taxon>Lachnospirales</taxon>
        <taxon>Lachnospiraceae</taxon>
        <taxon>Otoolea</taxon>
    </lineage>
</organism>
<dbReference type="AlphaFoldDB" id="A0AAW5F013"/>
<keyword evidence="1" id="KW-0812">Transmembrane</keyword>
<keyword evidence="1" id="KW-0472">Membrane</keyword>
<feature type="transmembrane region" description="Helical" evidence="1">
    <location>
        <begin position="21"/>
        <end position="51"/>
    </location>
</feature>
<dbReference type="Proteomes" id="UP001300871">
    <property type="component" value="Unassembled WGS sequence"/>
</dbReference>
<sequence>MLNESYAECLIKKKPPGPAPLIKILLAVGLLITAGSILLFGLAGFIAFAAMCAFAYHTIQNLNVEYEYLLVDKIFSVDRILNKMRRKKAAEYTLEDIQVIAPENSGRIREYDNQVKKVSDYTSGDAGAVRYAFIYTKSGAGEKVLFEPDDKMLRCIKQMAPRKMFEN</sequence>
<dbReference type="EMBL" id="JAQLGM010000066">
    <property type="protein sequence ID" value="MDB2002286.1"/>
    <property type="molecule type" value="Genomic_DNA"/>
</dbReference>
<evidence type="ECO:0000313" key="2">
    <source>
        <dbReference type="EMBL" id="MCK0084895.1"/>
    </source>
</evidence>
<dbReference type="GeneID" id="57967244"/>
<proteinExistence type="predicted"/>
<dbReference type="EMBL" id="JAINVB010000001">
    <property type="protein sequence ID" value="MCK0084895.1"/>
    <property type="molecule type" value="Genomic_DNA"/>
</dbReference>
<evidence type="ECO:0000313" key="4">
    <source>
        <dbReference type="Proteomes" id="UP001203136"/>
    </source>
</evidence>
<evidence type="ECO:0000313" key="3">
    <source>
        <dbReference type="EMBL" id="MDB2002286.1"/>
    </source>
</evidence>
<accession>A0AAW5F013</accession>
<protein>
    <submittedName>
        <fullName evidence="2">DUF6106 family protein</fullName>
    </submittedName>
</protein>
<evidence type="ECO:0000256" key="1">
    <source>
        <dbReference type="SAM" id="Phobius"/>
    </source>
</evidence>
<dbReference type="Pfam" id="PF19601">
    <property type="entry name" value="DUF6106"/>
    <property type="match status" value="1"/>
</dbReference>
<gene>
    <name evidence="2" type="ORF">K5I21_03170</name>
    <name evidence="3" type="ORF">PM006_18980</name>
</gene>
<dbReference type="InterPro" id="IPR046088">
    <property type="entry name" value="DUF6106"/>
</dbReference>
<reference evidence="2" key="1">
    <citation type="journal article" date="2022" name="Cell Host Microbe">
        <title>Colonization of the live biotherapeutic product VE303 and modulation of the microbiota and metabolites in healthy volunteers.</title>
        <authorList>
            <person name="Dsouza M."/>
            <person name="Menon R."/>
            <person name="Crossette E."/>
            <person name="Bhattarai S.K."/>
            <person name="Schneider J."/>
            <person name="Kim Y.G."/>
            <person name="Reddy S."/>
            <person name="Caballero S."/>
            <person name="Felix C."/>
            <person name="Cornacchione L."/>
            <person name="Hendrickson J."/>
            <person name="Watson A.R."/>
            <person name="Minot S.S."/>
            <person name="Greenfield N."/>
            <person name="Schopf L."/>
            <person name="Szabady R."/>
            <person name="Patarroyo J."/>
            <person name="Smith W."/>
            <person name="Harrison P."/>
            <person name="Kuijper E.J."/>
            <person name="Kelly C.P."/>
            <person name="Olle B."/>
            <person name="Bobilev D."/>
            <person name="Silber J.L."/>
            <person name="Bucci V."/>
            <person name="Roberts B."/>
            <person name="Faith J."/>
            <person name="Norman J.M."/>
        </authorList>
    </citation>
    <scope>NUCLEOTIDE SEQUENCE</scope>
    <source>
        <strain evidence="2">VE303-04</strain>
    </source>
</reference>
<keyword evidence="1" id="KW-1133">Transmembrane helix</keyword>
<dbReference type="RefSeq" id="WP_021641225.1">
    <property type="nucleotide sequence ID" value="NZ_BAABZD010000001.1"/>
</dbReference>
<comment type="caution">
    <text evidence="2">The sequence shown here is derived from an EMBL/GenBank/DDBJ whole genome shotgun (WGS) entry which is preliminary data.</text>
</comment>
<name>A0AAW5F013_CLOSY</name>
<dbReference type="Proteomes" id="UP001203136">
    <property type="component" value="Unassembled WGS sequence"/>
</dbReference>
<reference evidence="3" key="2">
    <citation type="submission" date="2023-01" db="EMBL/GenBank/DDBJ databases">
        <title>Human gut microbiome strain richness.</title>
        <authorList>
            <person name="Chen-Liaw A."/>
        </authorList>
    </citation>
    <scope>NUCLEOTIDE SEQUENCE</scope>
    <source>
        <strain evidence="3">B1_m1001713B170214d0_201011</strain>
    </source>
</reference>